<evidence type="ECO:0000313" key="1">
    <source>
        <dbReference type="EMBL" id="AGL02503.1"/>
    </source>
</evidence>
<dbReference type="OrthoDB" id="2573787at2"/>
<dbReference type="Proteomes" id="UP000013520">
    <property type="component" value="Chromosome"/>
</dbReference>
<protein>
    <recommendedName>
        <fullName evidence="3">B30.2/SPRY domain-containing protein</fullName>
    </recommendedName>
</protein>
<evidence type="ECO:0008006" key="3">
    <source>
        <dbReference type="Google" id="ProtNLM"/>
    </source>
</evidence>
<gene>
    <name evidence="1" type="ORF">Desgi_3146</name>
</gene>
<sequence length="195" mass="21191">MATGESFVKVYTTNNYYGIKCDVVIPANPAVGGNSDYFDLFIGLGDKAEGGLSYSTAGWKKFLNTGYKASGGNSNYWRSNVMTTQPNAGDRVSIELINNLDGTATFKVNGTTYCTLPVYGGLSSPTKVKQVHGCEDYTGLVKHDQASFSYLKIRQSNGSYISWDGTILTDNLIKVNAADYYVYSVVPMSTRLNQG</sequence>
<reference evidence="1 2" key="1">
    <citation type="submission" date="2012-01" db="EMBL/GenBank/DDBJ databases">
        <title>Complete sequence of Desulfotomaculum gibsoniae DSM 7213.</title>
        <authorList>
            <consortium name="US DOE Joint Genome Institute"/>
            <person name="Lucas S."/>
            <person name="Han J."/>
            <person name="Lapidus A."/>
            <person name="Cheng J.-F."/>
            <person name="Goodwin L."/>
            <person name="Pitluck S."/>
            <person name="Peters L."/>
            <person name="Ovchinnikova G."/>
            <person name="Teshima H."/>
            <person name="Detter J.C."/>
            <person name="Han C."/>
            <person name="Tapia R."/>
            <person name="Land M."/>
            <person name="Hauser L."/>
            <person name="Kyrpides N."/>
            <person name="Ivanova N."/>
            <person name="Pagani I."/>
            <person name="Parshina S."/>
            <person name="Plugge C."/>
            <person name="Muyzer G."/>
            <person name="Kuever J."/>
            <person name="Ivanova A."/>
            <person name="Nazina T."/>
            <person name="Klenk H.-P."/>
            <person name="Brambilla E."/>
            <person name="Spring S."/>
            <person name="Stams A.F."/>
            <person name="Woyke T."/>
        </authorList>
    </citation>
    <scope>NUCLEOTIDE SEQUENCE [LARGE SCALE GENOMIC DNA]</scope>
    <source>
        <strain evidence="1 2">DSM 7213</strain>
    </source>
</reference>
<organism evidence="1 2">
    <name type="scientific">Desulfoscipio gibsoniae DSM 7213</name>
    <dbReference type="NCBI Taxonomy" id="767817"/>
    <lineage>
        <taxon>Bacteria</taxon>
        <taxon>Bacillati</taxon>
        <taxon>Bacillota</taxon>
        <taxon>Clostridia</taxon>
        <taxon>Eubacteriales</taxon>
        <taxon>Desulfallaceae</taxon>
        <taxon>Desulfoscipio</taxon>
    </lineage>
</organism>
<dbReference type="KEGG" id="dgi:Desgi_3146"/>
<dbReference type="eggNOG" id="ENOG50346ST">
    <property type="taxonomic scope" value="Bacteria"/>
</dbReference>
<dbReference type="RefSeq" id="WP_006520622.1">
    <property type="nucleotide sequence ID" value="NC_021184.1"/>
</dbReference>
<dbReference type="HOGENOM" id="CLU_1292282_0_0_9"/>
<dbReference type="EMBL" id="CP003273">
    <property type="protein sequence ID" value="AGL02503.1"/>
    <property type="molecule type" value="Genomic_DNA"/>
</dbReference>
<dbReference type="AlphaFoldDB" id="R4KH56"/>
<keyword evidence="2" id="KW-1185">Reference proteome</keyword>
<accession>R4KH56</accession>
<proteinExistence type="predicted"/>
<evidence type="ECO:0000313" key="2">
    <source>
        <dbReference type="Proteomes" id="UP000013520"/>
    </source>
</evidence>
<name>R4KH56_9FIRM</name>